<dbReference type="EMBL" id="OZ020097">
    <property type="protein sequence ID" value="CAK9269533.1"/>
    <property type="molecule type" value="Genomic_DNA"/>
</dbReference>
<keyword evidence="1" id="KW-1133">Transmembrane helix</keyword>
<keyword evidence="3" id="KW-1185">Reference proteome</keyword>
<evidence type="ECO:0000313" key="2">
    <source>
        <dbReference type="EMBL" id="CAK9269533.1"/>
    </source>
</evidence>
<name>A0ABP0WV63_9BRYO</name>
<keyword evidence="1" id="KW-0472">Membrane</keyword>
<feature type="transmembrane region" description="Helical" evidence="1">
    <location>
        <begin position="15"/>
        <end position="35"/>
    </location>
</feature>
<keyword evidence="1" id="KW-0812">Transmembrane</keyword>
<organism evidence="2 3">
    <name type="scientific">Sphagnum jensenii</name>
    <dbReference type="NCBI Taxonomy" id="128206"/>
    <lineage>
        <taxon>Eukaryota</taxon>
        <taxon>Viridiplantae</taxon>
        <taxon>Streptophyta</taxon>
        <taxon>Embryophyta</taxon>
        <taxon>Bryophyta</taxon>
        <taxon>Sphagnophytina</taxon>
        <taxon>Sphagnopsida</taxon>
        <taxon>Sphagnales</taxon>
        <taxon>Sphagnaceae</taxon>
        <taxon>Sphagnum</taxon>
    </lineage>
</organism>
<gene>
    <name evidence="2" type="ORF">CSSPJE1EN1_LOCUS15011</name>
</gene>
<evidence type="ECO:0000256" key="1">
    <source>
        <dbReference type="SAM" id="Phobius"/>
    </source>
</evidence>
<dbReference type="Proteomes" id="UP001497444">
    <property type="component" value="Chromosome 2"/>
</dbReference>
<reference evidence="2 3" key="1">
    <citation type="submission" date="2024-02" db="EMBL/GenBank/DDBJ databases">
        <authorList>
            <consortium name="ELIXIR-Norway"/>
            <consortium name="Elixir Norway"/>
        </authorList>
    </citation>
    <scope>NUCLEOTIDE SEQUENCE [LARGE SCALE GENOMIC DNA]</scope>
</reference>
<sequence>MSGTLKHLHKLIGPIYMGSQSSLGWVVSLCVYLLIMQGHEFRACSARSAIGTWTCWPWQIQWRFFSALDMIAKHLSLEHPFCEEKFLYNQLQCLFTYLLYGNPLCEFNYQGVQNTKDYSLQMENFAQQFVAMQCQDP</sequence>
<accession>A0ABP0WV63</accession>
<evidence type="ECO:0000313" key="3">
    <source>
        <dbReference type="Proteomes" id="UP001497444"/>
    </source>
</evidence>
<protein>
    <submittedName>
        <fullName evidence="2">Uncharacterized protein</fullName>
    </submittedName>
</protein>
<proteinExistence type="predicted"/>